<keyword evidence="2" id="KW-0472">Membrane</keyword>
<dbReference type="InterPro" id="IPR051829">
    <property type="entry name" value="Multiheme_Cytochr_ET"/>
</dbReference>
<evidence type="ECO:0000259" key="3">
    <source>
        <dbReference type="Pfam" id="PF13435"/>
    </source>
</evidence>
<dbReference type="Proteomes" id="UP000863257">
    <property type="component" value="Unassembled WGS sequence"/>
</dbReference>
<reference evidence="4" key="1">
    <citation type="journal article" date="2018" name="Genome Biol.">
        <title>SKESA: strategic k-mer extension for scrupulous assemblies.</title>
        <authorList>
            <person name="Souvorov A."/>
            <person name="Agarwala R."/>
            <person name="Lipman D.J."/>
        </authorList>
    </citation>
    <scope>NUCLEOTIDE SEQUENCE</scope>
    <source>
        <strain evidence="4">BCW_3452</strain>
    </source>
</reference>
<dbReference type="InterPro" id="IPR023155">
    <property type="entry name" value="Cyt_c-552/4"/>
</dbReference>
<gene>
    <name evidence="4" type="ORF">I7730_18430</name>
</gene>
<dbReference type="RefSeq" id="WP_130239573.1">
    <property type="nucleotide sequence ID" value="NZ_CP035784.1"/>
</dbReference>
<protein>
    <recommendedName>
        <fullName evidence="3">Cytochrome c-552/4 domain-containing protein</fullName>
    </recommendedName>
</protein>
<keyword evidence="1" id="KW-0732">Signal</keyword>
<dbReference type="PANTHER" id="PTHR35038:SF8">
    <property type="entry name" value="C-TYPE POLYHEME CYTOCHROME OMCC"/>
    <property type="match status" value="1"/>
</dbReference>
<evidence type="ECO:0000256" key="2">
    <source>
        <dbReference type="SAM" id="Phobius"/>
    </source>
</evidence>
<sequence>MKDKTQKESGYLRGVSASLLIVLVTGMLNQLVLPPGKLSQLLSLVHLTVSITWIMCIIGYVFVHTKRTLGLRKRGVSLLGVMALLCVAILSVTGGYLAYYGALLTSKDVLDVHRIASYLLIASLVSHVIYHLMTCRDSLSNNRSQAYMAGIWQISVKGLVITFGVVASLLLVEKYFSDAKPNYGVEDYVFSYGDGKFAPSLATTTKDDFVAIHEIGNSAQCIACHTGIGEQWLASAHKHAADDPAYVRNVNLLENNKGIEATRYCEGCHAPTALLSGALTPGGAHGGVKGTLQNKEGVGCMSCHGINKIHSTRGVASYNFNRKSEYVFESTPGLERLSLLSLNLRPQQHRNELSPDIQRTAEFCSTCHSQFMDVSMNEWGWVKMQDEYLAWSKSKFNLGKDGRSNHSEQKNCQACHMPLIVTDDPAADSEGKVRSHYFLGANAALAKHFGHDEVYALTIDFLQQDKVAIYIEPPENQTSQETDLFVSLDAGAQRKPPVSFIRGKENQVKILVSNNGVGHNFPAGTIDLSEAWIEFKVLDAEKNEIFSSGHLLDGGEIESSATVYKEVAVDRFGKEVWRHDLFNMVGKSYVNVIPAGGIDAVDYKFQIPDWALSPIHLSATLKYRKFNPRYFNWVNEKETFLYNPIIDISRDTLVVKLVKDSKVSSGD</sequence>
<feature type="transmembrane region" description="Helical" evidence="2">
    <location>
        <begin position="115"/>
        <end position="133"/>
    </location>
</feature>
<proteinExistence type="predicted"/>
<accession>A0A8H9N2V2</accession>
<keyword evidence="2" id="KW-0812">Transmembrane</keyword>
<dbReference type="SUPFAM" id="SSF48695">
    <property type="entry name" value="Multiheme cytochromes"/>
    <property type="match status" value="1"/>
</dbReference>
<reference evidence="4" key="2">
    <citation type="submission" date="2019-01" db="EMBL/GenBank/DDBJ databases">
        <authorList>
            <consortium name="NCBI Pathogen Detection Project"/>
        </authorList>
    </citation>
    <scope>NUCLEOTIDE SEQUENCE</scope>
    <source>
        <strain evidence="4">BCW_3452</strain>
    </source>
</reference>
<organism evidence="4">
    <name type="scientific">Vibrio vulnificus</name>
    <dbReference type="NCBI Taxonomy" id="672"/>
    <lineage>
        <taxon>Bacteria</taxon>
        <taxon>Pseudomonadati</taxon>
        <taxon>Pseudomonadota</taxon>
        <taxon>Gammaproteobacteria</taxon>
        <taxon>Vibrionales</taxon>
        <taxon>Vibrionaceae</taxon>
        <taxon>Vibrio</taxon>
    </lineage>
</organism>
<dbReference type="Gene3D" id="1.10.1130.10">
    <property type="entry name" value="Flavocytochrome C3, Chain A"/>
    <property type="match status" value="1"/>
</dbReference>
<dbReference type="Pfam" id="PF13435">
    <property type="entry name" value="Cytochrome_C554"/>
    <property type="match status" value="1"/>
</dbReference>
<evidence type="ECO:0000256" key="1">
    <source>
        <dbReference type="ARBA" id="ARBA00022729"/>
    </source>
</evidence>
<evidence type="ECO:0000313" key="4">
    <source>
        <dbReference type="EMBL" id="HAS8541768.1"/>
    </source>
</evidence>
<dbReference type="EMBL" id="DACRBY010000025">
    <property type="protein sequence ID" value="HAS8541768.1"/>
    <property type="molecule type" value="Genomic_DNA"/>
</dbReference>
<dbReference type="GO" id="GO:0016491">
    <property type="term" value="F:oxidoreductase activity"/>
    <property type="evidence" value="ECO:0007669"/>
    <property type="project" value="TreeGrafter"/>
</dbReference>
<comment type="caution">
    <text evidence="4">The sequence shown here is derived from an EMBL/GenBank/DDBJ whole genome shotgun (WGS) entry which is preliminary data.</text>
</comment>
<feature type="transmembrane region" description="Helical" evidence="2">
    <location>
        <begin position="154"/>
        <end position="172"/>
    </location>
</feature>
<dbReference type="AlphaFoldDB" id="A0A8H9N2V2"/>
<keyword evidence="2" id="KW-1133">Transmembrane helix</keyword>
<name>A0A8H9N2V2_VIBVL</name>
<dbReference type="PANTHER" id="PTHR35038">
    <property type="entry name" value="DISSIMILATORY SULFITE REDUCTASE SIRA"/>
    <property type="match status" value="1"/>
</dbReference>
<dbReference type="InterPro" id="IPR036280">
    <property type="entry name" value="Multihaem_cyt_sf"/>
</dbReference>
<feature type="domain" description="Cytochrome c-552/4" evidence="3">
    <location>
        <begin position="220"/>
        <end position="305"/>
    </location>
</feature>
<feature type="transmembrane region" description="Helical" evidence="2">
    <location>
        <begin position="12"/>
        <end position="32"/>
    </location>
</feature>
<feature type="transmembrane region" description="Helical" evidence="2">
    <location>
        <begin position="75"/>
        <end position="103"/>
    </location>
</feature>
<feature type="transmembrane region" description="Helical" evidence="2">
    <location>
        <begin position="44"/>
        <end position="63"/>
    </location>
</feature>